<sequence>MQTSEGLDLKLKAPSGETWHVGVSKVANELFLRSGWGGFAKAHELQENDLLLFTCTGNASFEVLIFDPSGCEKLSPLFAGRMRKHFDNMVGQGGVEQYPDSDDTRVPSQFVGSPQKASTSRKCSGKTKSSKELPESPSSTSCHVKLEATEEQKSDDDTCTEPGYYSSRTASQLNEDEKQEIMERASIRPGNPAFVVVLLMTHLQRKNNFLTIPSKFAADHLQSKPREVLLLRLSREDKWHVRCYYSSRTRCFNCQRWVKFVRDNGLRKEDDNDDRPCRQEEERWPVCHRGLIISSCPPFLLHFGMQYVVPTCHSKLNLLYLVMHLHENAMAHFLALLMIIMLTSTSLYG</sequence>
<dbReference type="Gramene" id="AET5Gv20185600.3">
    <property type="protein sequence ID" value="AET5Gv20185600.3"/>
    <property type="gene ID" value="AET5Gv20185600"/>
</dbReference>
<protein>
    <recommendedName>
        <fullName evidence="8">TF-B3 domain-containing protein</fullName>
    </recommendedName>
</protein>
<dbReference type="PANTHER" id="PTHR31391">
    <property type="entry name" value="B3 DOMAIN-CONTAINING PROTEIN OS11G0197600-RELATED"/>
    <property type="match status" value="1"/>
</dbReference>
<feature type="region of interest" description="Disordered" evidence="6">
    <location>
        <begin position="93"/>
        <end position="178"/>
    </location>
</feature>
<reference evidence="10" key="1">
    <citation type="journal article" date="2014" name="Science">
        <title>Ancient hybridizations among the ancestral genomes of bread wheat.</title>
        <authorList>
            <consortium name="International Wheat Genome Sequencing Consortium,"/>
            <person name="Marcussen T."/>
            <person name="Sandve S.R."/>
            <person name="Heier L."/>
            <person name="Spannagl M."/>
            <person name="Pfeifer M."/>
            <person name="Jakobsen K.S."/>
            <person name="Wulff B.B."/>
            <person name="Steuernagel B."/>
            <person name="Mayer K.F."/>
            <person name="Olsen O.A."/>
        </authorList>
    </citation>
    <scope>NUCLEOTIDE SEQUENCE [LARGE SCALE GENOMIC DNA]</scope>
    <source>
        <strain evidence="10">cv. AL8/78</strain>
    </source>
</reference>
<evidence type="ECO:0000256" key="4">
    <source>
        <dbReference type="ARBA" id="ARBA00023163"/>
    </source>
</evidence>
<evidence type="ECO:0000313" key="10">
    <source>
        <dbReference type="Proteomes" id="UP000015105"/>
    </source>
</evidence>
<evidence type="ECO:0000256" key="6">
    <source>
        <dbReference type="SAM" id="MobiDB-lite"/>
    </source>
</evidence>
<feature type="domain" description="TF-B3" evidence="8">
    <location>
        <begin position="195"/>
        <end position="270"/>
    </location>
</feature>
<keyword evidence="10" id="KW-1185">Reference proteome</keyword>
<feature type="compositionally biased region" description="Polar residues" evidence="6">
    <location>
        <begin position="106"/>
        <end position="122"/>
    </location>
</feature>
<evidence type="ECO:0000256" key="5">
    <source>
        <dbReference type="ARBA" id="ARBA00023242"/>
    </source>
</evidence>
<dbReference type="GO" id="GO:0003677">
    <property type="term" value="F:DNA binding"/>
    <property type="evidence" value="ECO:0007669"/>
    <property type="project" value="UniProtKB-KW"/>
</dbReference>
<dbReference type="Pfam" id="PF02362">
    <property type="entry name" value="B3"/>
    <property type="match status" value="2"/>
</dbReference>
<evidence type="ECO:0000259" key="8">
    <source>
        <dbReference type="PROSITE" id="PS50863"/>
    </source>
</evidence>
<keyword evidence="7" id="KW-1133">Transmembrane helix</keyword>
<dbReference type="InterPro" id="IPR003340">
    <property type="entry name" value="B3_DNA-bd"/>
</dbReference>
<evidence type="ECO:0000256" key="3">
    <source>
        <dbReference type="ARBA" id="ARBA00023125"/>
    </source>
</evidence>
<keyword evidence="5" id="KW-0539">Nucleus</keyword>
<dbReference type="InterPro" id="IPR044837">
    <property type="entry name" value="REM16-like"/>
</dbReference>
<reference evidence="9" key="4">
    <citation type="submission" date="2019-03" db="UniProtKB">
        <authorList>
            <consortium name="EnsemblPlants"/>
        </authorList>
    </citation>
    <scope>IDENTIFICATION</scope>
</reference>
<organism evidence="9 10">
    <name type="scientific">Aegilops tauschii subsp. strangulata</name>
    <name type="common">Goatgrass</name>
    <dbReference type="NCBI Taxonomy" id="200361"/>
    <lineage>
        <taxon>Eukaryota</taxon>
        <taxon>Viridiplantae</taxon>
        <taxon>Streptophyta</taxon>
        <taxon>Embryophyta</taxon>
        <taxon>Tracheophyta</taxon>
        <taxon>Spermatophyta</taxon>
        <taxon>Magnoliopsida</taxon>
        <taxon>Liliopsida</taxon>
        <taxon>Poales</taxon>
        <taxon>Poaceae</taxon>
        <taxon>BOP clade</taxon>
        <taxon>Pooideae</taxon>
        <taxon>Triticodae</taxon>
        <taxon>Triticeae</taxon>
        <taxon>Triticinae</taxon>
        <taxon>Aegilops</taxon>
    </lineage>
</organism>
<dbReference type="InterPro" id="IPR015300">
    <property type="entry name" value="DNA-bd_pseudobarrel_sf"/>
</dbReference>
<feature type="compositionally biased region" description="Basic and acidic residues" evidence="6">
    <location>
        <begin position="144"/>
        <end position="156"/>
    </location>
</feature>
<dbReference type="CDD" id="cd10017">
    <property type="entry name" value="B3_DNA"/>
    <property type="match status" value="2"/>
</dbReference>
<name>A0A453JTK0_AEGTS</name>
<dbReference type="EnsemblPlants" id="AET5Gv20185600.3">
    <property type="protein sequence ID" value="AET5Gv20185600.3"/>
    <property type="gene ID" value="AET5Gv20185600"/>
</dbReference>
<evidence type="ECO:0000256" key="7">
    <source>
        <dbReference type="SAM" id="Phobius"/>
    </source>
</evidence>
<keyword evidence="4" id="KW-0804">Transcription</keyword>
<reference evidence="9" key="3">
    <citation type="journal article" date="2017" name="Nature">
        <title>Genome sequence of the progenitor of the wheat D genome Aegilops tauschii.</title>
        <authorList>
            <person name="Luo M.C."/>
            <person name="Gu Y.Q."/>
            <person name="Puiu D."/>
            <person name="Wang H."/>
            <person name="Twardziok S.O."/>
            <person name="Deal K.R."/>
            <person name="Huo N."/>
            <person name="Zhu T."/>
            <person name="Wang L."/>
            <person name="Wang Y."/>
            <person name="McGuire P.E."/>
            <person name="Liu S."/>
            <person name="Long H."/>
            <person name="Ramasamy R.K."/>
            <person name="Rodriguez J.C."/>
            <person name="Van S.L."/>
            <person name="Yuan L."/>
            <person name="Wang Z."/>
            <person name="Xia Z."/>
            <person name="Xiao L."/>
            <person name="Anderson O.D."/>
            <person name="Ouyang S."/>
            <person name="Liang Y."/>
            <person name="Zimin A.V."/>
            <person name="Pertea G."/>
            <person name="Qi P."/>
            <person name="Bennetzen J.L."/>
            <person name="Dai X."/>
            <person name="Dawson M.W."/>
            <person name="Muller H.G."/>
            <person name="Kugler K."/>
            <person name="Rivarola-Duarte L."/>
            <person name="Spannagl M."/>
            <person name="Mayer K.F.X."/>
            <person name="Lu F.H."/>
            <person name="Bevan M.W."/>
            <person name="Leroy P."/>
            <person name="Li P."/>
            <person name="You F.M."/>
            <person name="Sun Q."/>
            <person name="Liu Z."/>
            <person name="Lyons E."/>
            <person name="Wicker T."/>
            <person name="Salzberg S.L."/>
            <person name="Devos K.M."/>
            <person name="Dvorak J."/>
        </authorList>
    </citation>
    <scope>NUCLEOTIDE SEQUENCE [LARGE SCALE GENOMIC DNA]</scope>
    <source>
        <strain evidence="9">cv. AL8/78</strain>
    </source>
</reference>
<reference evidence="9" key="5">
    <citation type="journal article" date="2021" name="G3 (Bethesda)">
        <title>Aegilops tauschii genome assembly Aet v5.0 features greater sequence contiguity and improved annotation.</title>
        <authorList>
            <person name="Wang L."/>
            <person name="Zhu T."/>
            <person name="Rodriguez J.C."/>
            <person name="Deal K.R."/>
            <person name="Dubcovsky J."/>
            <person name="McGuire P.E."/>
            <person name="Lux T."/>
            <person name="Spannagl M."/>
            <person name="Mayer K.F.X."/>
            <person name="Baldrich P."/>
            <person name="Meyers B.C."/>
            <person name="Huo N."/>
            <person name="Gu Y.Q."/>
            <person name="Zhou H."/>
            <person name="Devos K.M."/>
            <person name="Bennetzen J.L."/>
            <person name="Unver T."/>
            <person name="Budak H."/>
            <person name="Gulick P.J."/>
            <person name="Galiba G."/>
            <person name="Kalapos B."/>
            <person name="Nelson D.R."/>
            <person name="Li P."/>
            <person name="You F.M."/>
            <person name="Luo M.C."/>
            <person name="Dvorak J."/>
        </authorList>
    </citation>
    <scope>NUCLEOTIDE SEQUENCE [LARGE SCALE GENOMIC DNA]</scope>
    <source>
        <strain evidence="9">cv. AL8/78</strain>
    </source>
</reference>
<keyword evidence="2" id="KW-0805">Transcription regulation</keyword>
<evidence type="ECO:0000313" key="9">
    <source>
        <dbReference type="EnsemblPlants" id="AET5Gv20185600.3"/>
    </source>
</evidence>
<proteinExistence type="predicted"/>
<accession>A0A453JTK0</accession>
<dbReference type="GO" id="GO:0005634">
    <property type="term" value="C:nucleus"/>
    <property type="evidence" value="ECO:0007669"/>
    <property type="project" value="UniProtKB-SubCell"/>
</dbReference>
<feature type="transmembrane region" description="Helical" evidence="7">
    <location>
        <begin position="329"/>
        <end position="348"/>
    </location>
</feature>
<dbReference type="Gene3D" id="2.40.330.10">
    <property type="entry name" value="DNA-binding pseudobarrel domain"/>
    <property type="match status" value="2"/>
</dbReference>
<dbReference type="PROSITE" id="PS50863">
    <property type="entry name" value="B3"/>
    <property type="match status" value="2"/>
</dbReference>
<comment type="subcellular location">
    <subcellularLocation>
        <location evidence="1">Nucleus</location>
    </subcellularLocation>
</comment>
<keyword evidence="7" id="KW-0472">Membrane</keyword>
<evidence type="ECO:0000256" key="2">
    <source>
        <dbReference type="ARBA" id="ARBA00023015"/>
    </source>
</evidence>
<keyword evidence="7" id="KW-0812">Transmembrane</keyword>
<feature type="domain" description="TF-B3" evidence="8">
    <location>
        <begin position="1"/>
        <end position="69"/>
    </location>
</feature>
<dbReference type="SUPFAM" id="SSF101936">
    <property type="entry name" value="DNA-binding pseudobarrel domain"/>
    <property type="match status" value="2"/>
</dbReference>
<dbReference type="AlphaFoldDB" id="A0A453JTK0"/>
<dbReference type="SMART" id="SM01019">
    <property type="entry name" value="B3"/>
    <property type="match status" value="2"/>
</dbReference>
<dbReference type="Proteomes" id="UP000015105">
    <property type="component" value="Chromosome 5D"/>
</dbReference>
<evidence type="ECO:0000256" key="1">
    <source>
        <dbReference type="ARBA" id="ARBA00004123"/>
    </source>
</evidence>
<reference evidence="10" key="2">
    <citation type="journal article" date="2017" name="Nat. Plants">
        <title>The Aegilops tauschii genome reveals multiple impacts of transposons.</title>
        <authorList>
            <person name="Zhao G."/>
            <person name="Zou C."/>
            <person name="Li K."/>
            <person name="Wang K."/>
            <person name="Li T."/>
            <person name="Gao L."/>
            <person name="Zhang X."/>
            <person name="Wang H."/>
            <person name="Yang Z."/>
            <person name="Liu X."/>
            <person name="Jiang W."/>
            <person name="Mao L."/>
            <person name="Kong X."/>
            <person name="Jiao Y."/>
            <person name="Jia J."/>
        </authorList>
    </citation>
    <scope>NUCLEOTIDE SEQUENCE [LARGE SCALE GENOMIC DNA]</scope>
    <source>
        <strain evidence="10">cv. AL8/78</strain>
    </source>
</reference>
<keyword evidence="3" id="KW-0238">DNA-binding</keyword>
<dbReference type="PANTHER" id="PTHR31391:SF70">
    <property type="entry name" value="B3 DOMAIN-CONTAINING PROTEIN OS03G0622200"/>
    <property type="match status" value="1"/>
</dbReference>